<dbReference type="InterPro" id="IPR036390">
    <property type="entry name" value="WH_DNA-bd_sf"/>
</dbReference>
<keyword evidence="4" id="KW-0804">Transcription</keyword>
<evidence type="ECO:0000256" key="4">
    <source>
        <dbReference type="ARBA" id="ARBA00023163"/>
    </source>
</evidence>
<dbReference type="PANTHER" id="PTHR33154">
    <property type="entry name" value="TRANSCRIPTIONAL REGULATOR, ARSR FAMILY"/>
    <property type="match status" value="1"/>
</dbReference>
<reference evidence="6 7" key="1">
    <citation type="submission" date="2016-11" db="EMBL/GenBank/DDBJ databases">
        <authorList>
            <person name="Jaros S."/>
            <person name="Januszkiewicz K."/>
            <person name="Wedrychowicz H."/>
        </authorList>
    </citation>
    <scope>NUCLEOTIDE SEQUENCE [LARGE SCALE GENOMIC DNA]</scope>
    <source>
        <strain evidence="6 7">DSM 17737</strain>
    </source>
</reference>
<dbReference type="EMBL" id="FSRE01000001">
    <property type="protein sequence ID" value="SIN74151.1"/>
    <property type="molecule type" value="Genomic_DNA"/>
</dbReference>
<evidence type="ECO:0000313" key="7">
    <source>
        <dbReference type="Proteomes" id="UP000198461"/>
    </source>
</evidence>
<dbReference type="Pfam" id="PF01022">
    <property type="entry name" value="HTH_5"/>
    <property type="match status" value="1"/>
</dbReference>
<dbReference type="PROSITE" id="PS00846">
    <property type="entry name" value="HTH_ARSR_1"/>
    <property type="match status" value="1"/>
</dbReference>
<dbReference type="PANTHER" id="PTHR33154:SF18">
    <property type="entry name" value="ARSENICAL RESISTANCE OPERON REPRESSOR"/>
    <property type="match status" value="1"/>
</dbReference>
<dbReference type="Proteomes" id="UP000198461">
    <property type="component" value="Unassembled WGS sequence"/>
</dbReference>
<gene>
    <name evidence="6" type="ORF">SAMN05443662_0407</name>
</gene>
<keyword evidence="3" id="KW-0238">DNA-binding</keyword>
<dbReference type="NCBIfam" id="NF033788">
    <property type="entry name" value="HTH_metalloreg"/>
    <property type="match status" value="1"/>
</dbReference>
<evidence type="ECO:0000256" key="1">
    <source>
        <dbReference type="ARBA" id="ARBA00022849"/>
    </source>
</evidence>
<proteinExistence type="predicted"/>
<evidence type="ECO:0000313" key="6">
    <source>
        <dbReference type="EMBL" id="SIN74151.1"/>
    </source>
</evidence>
<protein>
    <submittedName>
        <fullName evidence="6">Transcriptional regulator, ArsR family</fullName>
    </submittedName>
</protein>
<keyword evidence="7" id="KW-1185">Reference proteome</keyword>
<keyword evidence="1" id="KW-0059">Arsenical resistance</keyword>
<dbReference type="CDD" id="cd00090">
    <property type="entry name" value="HTH_ARSR"/>
    <property type="match status" value="1"/>
</dbReference>
<dbReference type="PRINTS" id="PR00778">
    <property type="entry name" value="HTHARSR"/>
</dbReference>
<dbReference type="STRING" id="364032.SAMN05443662_0407"/>
<dbReference type="RefSeq" id="WP_074200720.1">
    <property type="nucleotide sequence ID" value="NZ_FSRE01000001.1"/>
</dbReference>
<dbReference type="GO" id="GO:0003677">
    <property type="term" value="F:DNA binding"/>
    <property type="evidence" value="ECO:0007669"/>
    <property type="project" value="UniProtKB-KW"/>
</dbReference>
<dbReference type="GO" id="GO:0046685">
    <property type="term" value="P:response to arsenic-containing substance"/>
    <property type="evidence" value="ECO:0007669"/>
    <property type="project" value="UniProtKB-KW"/>
</dbReference>
<name>A0A1N6DTQ4_9GAMM</name>
<evidence type="ECO:0000259" key="5">
    <source>
        <dbReference type="PROSITE" id="PS50987"/>
    </source>
</evidence>
<dbReference type="GO" id="GO:0003700">
    <property type="term" value="F:DNA-binding transcription factor activity"/>
    <property type="evidence" value="ECO:0007669"/>
    <property type="project" value="InterPro"/>
</dbReference>
<keyword evidence="2" id="KW-0805">Transcription regulation</keyword>
<dbReference type="Gene3D" id="1.10.10.10">
    <property type="entry name" value="Winged helix-like DNA-binding domain superfamily/Winged helix DNA-binding domain"/>
    <property type="match status" value="1"/>
</dbReference>
<dbReference type="SUPFAM" id="SSF46785">
    <property type="entry name" value="Winged helix' DNA-binding domain"/>
    <property type="match status" value="1"/>
</dbReference>
<dbReference type="InterPro" id="IPR018334">
    <property type="entry name" value="ArsR_HTH"/>
</dbReference>
<feature type="domain" description="HTH arsR-type" evidence="5">
    <location>
        <begin position="1"/>
        <end position="91"/>
    </location>
</feature>
<dbReference type="InterPro" id="IPR036388">
    <property type="entry name" value="WH-like_DNA-bd_sf"/>
</dbReference>
<accession>A0A1N6DTQ4</accession>
<dbReference type="InterPro" id="IPR001845">
    <property type="entry name" value="HTH_ArsR_DNA-bd_dom"/>
</dbReference>
<dbReference type="InterPro" id="IPR051081">
    <property type="entry name" value="HTH_MetalResp_TranReg"/>
</dbReference>
<dbReference type="OrthoDB" id="9793058at2"/>
<sequence>MTLQNETDFFKALGEPLRLRIVALLRQGERCVCDLVAILGASQSTVSRHLSTLRKAGIVQARREGTWMHYSISPQLPSWAHSVLQGIDQLAENHPDLIADFQRLNTTSCSITQE</sequence>
<evidence type="ECO:0000256" key="2">
    <source>
        <dbReference type="ARBA" id="ARBA00023015"/>
    </source>
</evidence>
<dbReference type="SMART" id="SM00418">
    <property type="entry name" value="HTH_ARSR"/>
    <property type="match status" value="1"/>
</dbReference>
<dbReference type="PROSITE" id="PS50987">
    <property type="entry name" value="HTH_ARSR_2"/>
    <property type="match status" value="1"/>
</dbReference>
<dbReference type="InterPro" id="IPR011991">
    <property type="entry name" value="ArsR-like_HTH"/>
</dbReference>
<organism evidence="6 7">
    <name type="scientific">Sulfurivirga caldicuralii</name>
    <dbReference type="NCBI Taxonomy" id="364032"/>
    <lineage>
        <taxon>Bacteria</taxon>
        <taxon>Pseudomonadati</taxon>
        <taxon>Pseudomonadota</taxon>
        <taxon>Gammaproteobacteria</taxon>
        <taxon>Thiotrichales</taxon>
        <taxon>Piscirickettsiaceae</taxon>
        <taxon>Sulfurivirga</taxon>
    </lineage>
</organism>
<evidence type="ECO:0000256" key="3">
    <source>
        <dbReference type="ARBA" id="ARBA00023125"/>
    </source>
</evidence>
<dbReference type="AlphaFoldDB" id="A0A1N6DTQ4"/>